<evidence type="ECO:0000313" key="3">
    <source>
        <dbReference type="Proteomes" id="UP001596223"/>
    </source>
</evidence>
<name>A0ABW1JMR9_9NOCA</name>
<protein>
    <recommendedName>
        <fullName evidence="4">DUF4282 domain-containing protein</fullName>
    </recommendedName>
</protein>
<keyword evidence="1" id="KW-0472">Membrane</keyword>
<keyword evidence="1" id="KW-1133">Transmembrane helix</keyword>
<sequence length="90" mass="9554">MKHPTLLAAWRILRVPLAMLITYVALHAVVVALSARHGFGSPDGLGLAFTATAAAVVVLRVLLLTVVPAVVLYRIAKYVVTLTISPEPPT</sequence>
<evidence type="ECO:0000313" key="2">
    <source>
        <dbReference type="EMBL" id="MFC6010731.1"/>
    </source>
</evidence>
<proteinExistence type="predicted"/>
<gene>
    <name evidence="2" type="ORF">ACFP3H_06675</name>
</gene>
<keyword evidence="3" id="KW-1185">Reference proteome</keyword>
<keyword evidence="1" id="KW-0812">Transmembrane</keyword>
<dbReference type="EMBL" id="JBHSQN010000002">
    <property type="protein sequence ID" value="MFC6010731.1"/>
    <property type="molecule type" value="Genomic_DNA"/>
</dbReference>
<accession>A0ABW1JMR9</accession>
<feature type="transmembrane region" description="Helical" evidence="1">
    <location>
        <begin position="47"/>
        <end position="73"/>
    </location>
</feature>
<comment type="caution">
    <text evidence="2">The sequence shown here is derived from an EMBL/GenBank/DDBJ whole genome shotgun (WGS) entry which is preliminary data.</text>
</comment>
<dbReference type="Proteomes" id="UP001596223">
    <property type="component" value="Unassembled WGS sequence"/>
</dbReference>
<reference evidence="3" key="1">
    <citation type="journal article" date="2019" name="Int. J. Syst. Evol. Microbiol.">
        <title>The Global Catalogue of Microorganisms (GCM) 10K type strain sequencing project: providing services to taxonomists for standard genome sequencing and annotation.</title>
        <authorList>
            <consortium name="The Broad Institute Genomics Platform"/>
            <consortium name="The Broad Institute Genome Sequencing Center for Infectious Disease"/>
            <person name="Wu L."/>
            <person name="Ma J."/>
        </authorList>
    </citation>
    <scope>NUCLEOTIDE SEQUENCE [LARGE SCALE GENOMIC DNA]</scope>
    <source>
        <strain evidence="3">CCUG 36956</strain>
    </source>
</reference>
<feature type="transmembrane region" description="Helical" evidence="1">
    <location>
        <begin position="12"/>
        <end position="35"/>
    </location>
</feature>
<dbReference type="RefSeq" id="WP_378601054.1">
    <property type="nucleotide sequence ID" value="NZ_JBHSQN010000002.1"/>
</dbReference>
<organism evidence="2 3">
    <name type="scientific">Nocardia lasii</name>
    <dbReference type="NCBI Taxonomy" id="1616107"/>
    <lineage>
        <taxon>Bacteria</taxon>
        <taxon>Bacillati</taxon>
        <taxon>Actinomycetota</taxon>
        <taxon>Actinomycetes</taxon>
        <taxon>Mycobacteriales</taxon>
        <taxon>Nocardiaceae</taxon>
        <taxon>Nocardia</taxon>
    </lineage>
</organism>
<evidence type="ECO:0008006" key="4">
    <source>
        <dbReference type="Google" id="ProtNLM"/>
    </source>
</evidence>
<evidence type="ECO:0000256" key="1">
    <source>
        <dbReference type="SAM" id="Phobius"/>
    </source>
</evidence>